<organism evidence="1 2">
    <name type="scientific">Botryobasidium botryosum (strain FD-172 SS1)</name>
    <dbReference type="NCBI Taxonomy" id="930990"/>
    <lineage>
        <taxon>Eukaryota</taxon>
        <taxon>Fungi</taxon>
        <taxon>Dikarya</taxon>
        <taxon>Basidiomycota</taxon>
        <taxon>Agaricomycotina</taxon>
        <taxon>Agaricomycetes</taxon>
        <taxon>Cantharellales</taxon>
        <taxon>Botryobasidiaceae</taxon>
        <taxon>Botryobasidium</taxon>
    </lineage>
</organism>
<dbReference type="OrthoDB" id="128536at2759"/>
<keyword evidence="2" id="KW-1185">Reference proteome</keyword>
<dbReference type="EMBL" id="KL198016">
    <property type="protein sequence ID" value="KDQ21862.1"/>
    <property type="molecule type" value="Genomic_DNA"/>
</dbReference>
<dbReference type="AlphaFoldDB" id="A0A067NCP4"/>
<evidence type="ECO:0000313" key="2">
    <source>
        <dbReference type="Proteomes" id="UP000027195"/>
    </source>
</evidence>
<proteinExistence type="predicted"/>
<name>A0A067NCP4_BOTB1</name>
<protein>
    <submittedName>
        <fullName evidence="1">Uncharacterized protein</fullName>
    </submittedName>
</protein>
<evidence type="ECO:0000313" key="1">
    <source>
        <dbReference type="EMBL" id="KDQ21862.1"/>
    </source>
</evidence>
<gene>
    <name evidence="1" type="ORF">BOTBODRAFT_98883</name>
</gene>
<dbReference type="HOGENOM" id="CLU_098162_1_0_1"/>
<accession>A0A067NCP4</accession>
<dbReference type="STRING" id="930990.A0A067NCP4"/>
<sequence>MQSSFSFIYPSSLDSLSGPAQLFRIARHSKCFACSCEGLHPQEGWIAQTEDSVNPIALLELDGPLTDDGYLRFCACGHGWEDHGAGSEVGHEELKRRARVAYRIDELLEDSGRLLDFSYVDEDILSLRR</sequence>
<reference evidence="2" key="1">
    <citation type="journal article" date="2014" name="Proc. Natl. Acad. Sci. U.S.A.">
        <title>Extensive sampling of basidiomycete genomes demonstrates inadequacy of the white-rot/brown-rot paradigm for wood decay fungi.</title>
        <authorList>
            <person name="Riley R."/>
            <person name="Salamov A.A."/>
            <person name="Brown D.W."/>
            <person name="Nagy L.G."/>
            <person name="Floudas D."/>
            <person name="Held B.W."/>
            <person name="Levasseur A."/>
            <person name="Lombard V."/>
            <person name="Morin E."/>
            <person name="Otillar R."/>
            <person name="Lindquist E.A."/>
            <person name="Sun H."/>
            <person name="LaButti K.M."/>
            <person name="Schmutz J."/>
            <person name="Jabbour D."/>
            <person name="Luo H."/>
            <person name="Baker S.E."/>
            <person name="Pisabarro A.G."/>
            <person name="Walton J.D."/>
            <person name="Blanchette R.A."/>
            <person name="Henrissat B."/>
            <person name="Martin F."/>
            <person name="Cullen D."/>
            <person name="Hibbett D.S."/>
            <person name="Grigoriev I.V."/>
        </authorList>
    </citation>
    <scope>NUCLEOTIDE SEQUENCE [LARGE SCALE GENOMIC DNA]</scope>
    <source>
        <strain evidence="2">FD-172 SS1</strain>
    </source>
</reference>
<dbReference type="InParanoid" id="A0A067NCP4"/>
<dbReference type="Proteomes" id="UP000027195">
    <property type="component" value="Unassembled WGS sequence"/>
</dbReference>